<name>A0A291RHH9_9NOCA</name>
<dbReference type="RefSeq" id="WP_098693962.1">
    <property type="nucleotide sequence ID" value="NZ_CP023778.1"/>
</dbReference>
<feature type="compositionally biased region" description="Low complexity" evidence="1">
    <location>
        <begin position="11"/>
        <end position="22"/>
    </location>
</feature>
<feature type="compositionally biased region" description="Acidic residues" evidence="1">
    <location>
        <begin position="1"/>
        <end position="10"/>
    </location>
</feature>
<protein>
    <submittedName>
        <fullName evidence="2">Uncharacterized protein</fullName>
    </submittedName>
</protein>
<reference evidence="2 3" key="1">
    <citation type="submission" date="2017-10" db="EMBL/GenBank/DDBJ databases">
        <title>Comparative genomics between pathogenic Norcardia.</title>
        <authorList>
            <person name="Zeng L."/>
        </authorList>
    </citation>
    <scope>NUCLEOTIDE SEQUENCE [LARGE SCALE GENOMIC DNA]</scope>
    <source>
        <strain evidence="2 3">NC_YFY_NT001</strain>
    </source>
</reference>
<gene>
    <name evidence="2" type="ORF">CRH09_11775</name>
</gene>
<proteinExistence type="predicted"/>
<evidence type="ECO:0000313" key="3">
    <source>
        <dbReference type="Proteomes" id="UP000221961"/>
    </source>
</evidence>
<dbReference type="GeneID" id="88358081"/>
<feature type="region of interest" description="Disordered" evidence="1">
    <location>
        <begin position="1"/>
        <end position="23"/>
    </location>
</feature>
<accession>A0A291RHH9</accession>
<feature type="region of interest" description="Disordered" evidence="1">
    <location>
        <begin position="39"/>
        <end position="74"/>
    </location>
</feature>
<dbReference type="Proteomes" id="UP000221961">
    <property type="component" value="Chromosome"/>
</dbReference>
<dbReference type="AlphaFoldDB" id="A0A291RHH9"/>
<organism evidence="2 3">
    <name type="scientific">Nocardia terpenica</name>
    <dbReference type="NCBI Taxonomy" id="455432"/>
    <lineage>
        <taxon>Bacteria</taxon>
        <taxon>Bacillati</taxon>
        <taxon>Actinomycetota</taxon>
        <taxon>Actinomycetes</taxon>
        <taxon>Mycobacteriales</taxon>
        <taxon>Nocardiaceae</taxon>
        <taxon>Nocardia</taxon>
    </lineage>
</organism>
<dbReference type="EMBL" id="CP023778">
    <property type="protein sequence ID" value="ATL66785.1"/>
    <property type="molecule type" value="Genomic_DNA"/>
</dbReference>
<sequence length="74" mass="8328">MTSDTNDESEPTPTQDSTDPPTVEWAEKMIAAAERAGYRLHPDSTPPHTLLWQRTTDGPTAEPVWTDDLPDWLH</sequence>
<dbReference type="KEGG" id="ntp:CRH09_11775"/>
<evidence type="ECO:0000256" key="1">
    <source>
        <dbReference type="SAM" id="MobiDB-lite"/>
    </source>
</evidence>
<evidence type="ECO:0000313" key="2">
    <source>
        <dbReference type="EMBL" id="ATL66785.1"/>
    </source>
</evidence>